<dbReference type="NCBIfam" id="TIGR00099">
    <property type="entry name" value="Cof-subfamily"/>
    <property type="match status" value="1"/>
</dbReference>
<dbReference type="PANTHER" id="PTHR10000">
    <property type="entry name" value="PHOSPHOSERINE PHOSPHATASE"/>
    <property type="match status" value="1"/>
</dbReference>
<dbReference type="InterPro" id="IPR023214">
    <property type="entry name" value="HAD_sf"/>
</dbReference>
<evidence type="ECO:0000313" key="2">
    <source>
        <dbReference type="Proteomes" id="UP000019251"/>
    </source>
</evidence>
<reference evidence="1 2" key="1">
    <citation type="submission" date="2012-12" db="EMBL/GenBank/DDBJ databases">
        <title>Novel taxa of Listeriaceae from agricultural environments in the United States.</title>
        <authorList>
            <person name="den Bakker H.C."/>
            <person name="Allred A."/>
            <person name="Warchocki S."/>
            <person name="Wright E.M."/>
            <person name="Burrell A."/>
            <person name="Nightingale K.K."/>
            <person name="Kephart D."/>
            <person name="Wiedmann M."/>
        </authorList>
    </citation>
    <scope>NUCLEOTIDE SEQUENCE [LARGE SCALE GENOMIC DNA]</scope>
    <source>
        <strain evidence="1 2">FSL F6-1183</strain>
    </source>
</reference>
<dbReference type="InterPro" id="IPR006379">
    <property type="entry name" value="HAD-SF_hydro_IIB"/>
</dbReference>
<dbReference type="Gene3D" id="3.40.50.1000">
    <property type="entry name" value="HAD superfamily/HAD-like"/>
    <property type="match status" value="1"/>
</dbReference>
<accession>A0A829R5M9</accession>
<dbReference type="InterPro" id="IPR036412">
    <property type="entry name" value="HAD-like_sf"/>
</dbReference>
<sequence>MKIKMIAVDMDGTFLNDQKTYNVKRFYNLFSKLQEKEIRFVVASGNQYFQLRSFFPDIYQYITFVSENGANIVMGDESFYHAKIESETILATLILLESLNPVNLVLCGQNSAYVSKNMPAENFKKVSFYYPQIKKIDNLFEIQQENDDIFKFALTFEAHEAKQHLETLKHALGNTLVPVSSGHGDIDLIIPGVHKHRGLTLVGKEWGIQDSEIATFGDSGNDLEMIQNTAYSFAMENAQEQVKQAAKMVIGSNNTEAILDEIERILKEA</sequence>
<dbReference type="SFLD" id="SFLDG01144">
    <property type="entry name" value="C2.B.4:_PGP_Like"/>
    <property type="match status" value="1"/>
</dbReference>
<dbReference type="CDD" id="cd07518">
    <property type="entry name" value="HAD_YbiV-Like"/>
    <property type="match status" value="1"/>
</dbReference>
<proteinExistence type="predicted"/>
<dbReference type="Pfam" id="PF08282">
    <property type="entry name" value="Hydrolase_3"/>
    <property type="match status" value="1"/>
</dbReference>
<protein>
    <submittedName>
        <fullName evidence="1">Uncharacterized protein</fullName>
    </submittedName>
</protein>
<dbReference type="GO" id="GO:0016791">
    <property type="term" value="F:phosphatase activity"/>
    <property type="evidence" value="ECO:0007669"/>
    <property type="project" value="UniProtKB-ARBA"/>
</dbReference>
<dbReference type="PANTHER" id="PTHR10000:SF53">
    <property type="entry name" value="5-AMINO-6-(5-PHOSPHO-D-RIBITYLAMINO)URACIL PHOSPHATASE YBJI-RELATED"/>
    <property type="match status" value="1"/>
</dbReference>
<dbReference type="InterPro" id="IPR000150">
    <property type="entry name" value="Cof"/>
</dbReference>
<dbReference type="NCBIfam" id="TIGR01484">
    <property type="entry name" value="HAD-SF-IIB"/>
    <property type="match status" value="1"/>
</dbReference>
<gene>
    <name evidence="1" type="ORF">LMUR_09349</name>
</gene>
<dbReference type="GO" id="GO:0000287">
    <property type="term" value="F:magnesium ion binding"/>
    <property type="evidence" value="ECO:0007669"/>
    <property type="project" value="TreeGrafter"/>
</dbReference>
<dbReference type="AlphaFoldDB" id="A0A829R5M9"/>
<organism evidence="1 2">
    <name type="scientific">Listeria grayi FSL F6-1183</name>
    <dbReference type="NCBI Taxonomy" id="1265827"/>
    <lineage>
        <taxon>Bacteria</taxon>
        <taxon>Bacillati</taxon>
        <taxon>Bacillota</taxon>
        <taxon>Bacilli</taxon>
        <taxon>Bacillales</taxon>
        <taxon>Listeriaceae</taxon>
        <taxon>Listeria</taxon>
    </lineage>
</organism>
<dbReference type="GO" id="GO:0005829">
    <property type="term" value="C:cytosol"/>
    <property type="evidence" value="ECO:0007669"/>
    <property type="project" value="TreeGrafter"/>
</dbReference>
<dbReference type="SFLD" id="SFLDS00003">
    <property type="entry name" value="Haloacid_Dehalogenase"/>
    <property type="match status" value="1"/>
</dbReference>
<evidence type="ECO:0000313" key="1">
    <source>
        <dbReference type="EMBL" id="EUJ27721.1"/>
    </source>
</evidence>
<dbReference type="Gene3D" id="3.30.1240.10">
    <property type="match status" value="1"/>
</dbReference>
<dbReference type="SUPFAM" id="SSF56784">
    <property type="entry name" value="HAD-like"/>
    <property type="match status" value="1"/>
</dbReference>
<dbReference type="SFLD" id="SFLDG01140">
    <property type="entry name" value="C2.B:_Phosphomannomutase_and_P"/>
    <property type="match status" value="1"/>
</dbReference>
<dbReference type="RefSeq" id="WP_036106365.1">
    <property type="nucleotide sequence ID" value="NZ_AODG01000011.1"/>
</dbReference>
<comment type="caution">
    <text evidence="1">The sequence shown here is derived from an EMBL/GenBank/DDBJ whole genome shotgun (WGS) entry which is preliminary data.</text>
</comment>
<dbReference type="Proteomes" id="UP000019251">
    <property type="component" value="Unassembled WGS sequence"/>
</dbReference>
<name>A0A829R5M9_LISGR</name>
<dbReference type="EMBL" id="AODG01000011">
    <property type="protein sequence ID" value="EUJ27721.1"/>
    <property type="molecule type" value="Genomic_DNA"/>
</dbReference>